<dbReference type="OMA" id="HLESFIW"/>
<dbReference type="HOGENOM" id="CLU_741874_0_0_1"/>
<keyword evidence="2" id="KW-1185">Reference proteome</keyword>
<dbReference type="AlphaFoldDB" id="M7STN9"/>
<protein>
    <submittedName>
        <fullName evidence="1">Uncharacterized protein</fullName>
    </submittedName>
</protein>
<dbReference type="PANTHER" id="PTHR37540:SF5">
    <property type="entry name" value="TRANSCRIPTION FACTOR DOMAIN-CONTAINING PROTEIN"/>
    <property type="match status" value="1"/>
</dbReference>
<accession>M7STN9</accession>
<dbReference type="OrthoDB" id="3469466at2759"/>
<evidence type="ECO:0000313" key="1">
    <source>
        <dbReference type="EMBL" id="EMR67888.1"/>
    </source>
</evidence>
<dbReference type="KEGG" id="ela:UCREL1_5112"/>
<organism evidence="1 2">
    <name type="scientific">Eutypa lata (strain UCR-EL1)</name>
    <name type="common">Grapevine dieback disease fungus</name>
    <name type="synonym">Eutypa armeniacae</name>
    <dbReference type="NCBI Taxonomy" id="1287681"/>
    <lineage>
        <taxon>Eukaryota</taxon>
        <taxon>Fungi</taxon>
        <taxon>Dikarya</taxon>
        <taxon>Ascomycota</taxon>
        <taxon>Pezizomycotina</taxon>
        <taxon>Sordariomycetes</taxon>
        <taxon>Xylariomycetidae</taxon>
        <taxon>Xylariales</taxon>
        <taxon>Diatrypaceae</taxon>
        <taxon>Eutypa</taxon>
    </lineage>
</organism>
<dbReference type="EMBL" id="KB706334">
    <property type="protein sequence ID" value="EMR67888.1"/>
    <property type="molecule type" value="Genomic_DNA"/>
</dbReference>
<dbReference type="eggNOG" id="ENOG502SP01">
    <property type="taxonomic scope" value="Eukaryota"/>
</dbReference>
<evidence type="ECO:0000313" key="2">
    <source>
        <dbReference type="Proteomes" id="UP000012174"/>
    </source>
</evidence>
<gene>
    <name evidence="1" type="ORF">UCREL1_5112</name>
</gene>
<reference evidence="2" key="1">
    <citation type="journal article" date="2013" name="Genome Announc.">
        <title>Draft genome sequence of the grapevine dieback fungus Eutypa lata UCR-EL1.</title>
        <authorList>
            <person name="Blanco-Ulate B."/>
            <person name="Rolshausen P.E."/>
            <person name="Cantu D."/>
        </authorList>
    </citation>
    <scope>NUCLEOTIDE SEQUENCE [LARGE SCALE GENOMIC DNA]</scope>
    <source>
        <strain evidence="2">UCR-EL1</strain>
    </source>
</reference>
<name>M7STN9_EUTLA</name>
<proteinExistence type="predicted"/>
<sequence length="392" mass="44687">MWPMMGQILMPNREPIERVLFRKTIEDDLRLDATIYSQWTVMFSQKTTETRIPLLALNRVLKAVREAIASGSVTERIIFCILVLSAKPLEPTLINDLGHDLFQPPAPQAGYINHIGTVECHTEHIDVLRRLILERGGISTIKTPSLPEHFQYIDLLDASQRVIPPAFEFCFSYRYVLENELAACRLPLSLADAFPVDKSFKEIILDLRHCCQILDELCNDPLGPNYMALPYRMLPTYREIVHHRLLNLPIGHPESEICRLAVLIFSYGVTLPLPNPRPINSVTQQLRETLATPYYTETQDRGLLFWAAMLGAMASFNYNYTAEEDLHVFFLDRLRVLATELGLGSWDAARALLGKFVWLSRACDDGGRYVWENLFADHAYAGVVARFPQLAI</sequence>
<dbReference type="PANTHER" id="PTHR37540">
    <property type="entry name" value="TRANSCRIPTION FACTOR (ACR-2), PUTATIVE-RELATED-RELATED"/>
    <property type="match status" value="1"/>
</dbReference>
<dbReference type="Proteomes" id="UP000012174">
    <property type="component" value="Unassembled WGS sequence"/>
</dbReference>